<evidence type="ECO:0000256" key="1">
    <source>
        <dbReference type="SAM" id="MobiDB-lite"/>
    </source>
</evidence>
<dbReference type="AlphaFoldDB" id="A0A1Q8YK60"/>
<accession>A0A1Q8YK60</accession>
<protein>
    <submittedName>
        <fullName evidence="2">Uncharacterized protein</fullName>
    </submittedName>
</protein>
<name>A0A1Q8YK60_9BURK</name>
<gene>
    <name evidence="2" type="ORF">BLL52_0357</name>
</gene>
<comment type="caution">
    <text evidence="2">The sequence shown here is derived from an EMBL/GenBank/DDBJ whole genome shotgun (WGS) entry which is preliminary data.</text>
</comment>
<keyword evidence="3" id="KW-1185">Reference proteome</keyword>
<feature type="compositionally biased region" description="Polar residues" evidence="1">
    <location>
        <begin position="1"/>
        <end position="17"/>
    </location>
</feature>
<sequence>MLWSTPSGKVLSYQQRPAGSGGLEESNASEIYKVRLRKKEADLARYF</sequence>
<evidence type="ECO:0000313" key="3">
    <source>
        <dbReference type="Proteomes" id="UP000185911"/>
    </source>
</evidence>
<reference evidence="2 3" key="1">
    <citation type="submission" date="2017-01" db="EMBL/GenBank/DDBJ databases">
        <title>Genome sequence of Rhodoferax antarcticus ANT.BR, a psychrophilic purple nonsulfur bacterium from an Antarctic microbial mat.</title>
        <authorList>
            <person name="Baker J."/>
            <person name="Riester C."/>
            <person name="Skinner B."/>
            <person name="Newell A."/>
            <person name="Swingley W."/>
            <person name="Madigan M."/>
            <person name="Jung D."/>
            <person name="Asao M."/>
            <person name="Chen M."/>
            <person name="Loughlin P."/>
            <person name="Pan H."/>
            <person name="Lin S."/>
            <person name="Li N."/>
            <person name="Shaw J."/>
            <person name="Prado M."/>
            <person name="Sherman C."/>
            <person name="Li X."/>
            <person name="Tang J."/>
            <person name="Blankenship R."/>
            <person name="Zhao T."/>
            <person name="Touchman J."/>
            <person name="Sattley M."/>
        </authorList>
    </citation>
    <scope>NUCLEOTIDE SEQUENCE [LARGE SCALE GENOMIC DNA]</scope>
    <source>
        <strain evidence="2 3">ANT.BR</strain>
    </source>
</reference>
<feature type="region of interest" description="Disordered" evidence="1">
    <location>
        <begin position="1"/>
        <end position="24"/>
    </location>
</feature>
<dbReference type="Proteomes" id="UP000185911">
    <property type="component" value="Unassembled WGS sequence"/>
</dbReference>
<organism evidence="2 3">
    <name type="scientific">Rhodoferax antarcticus ANT.BR</name>
    <dbReference type="NCBI Taxonomy" id="1111071"/>
    <lineage>
        <taxon>Bacteria</taxon>
        <taxon>Pseudomonadati</taxon>
        <taxon>Pseudomonadota</taxon>
        <taxon>Betaproteobacteria</taxon>
        <taxon>Burkholderiales</taxon>
        <taxon>Comamonadaceae</taxon>
        <taxon>Rhodoferax</taxon>
    </lineage>
</organism>
<proteinExistence type="predicted"/>
<evidence type="ECO:0000313" key="2">
    <source>
        <dbReference type="EMBL" id="OLP08355.1"/>
    </source>
</evidence>
<dbReference type="EMBL" id="MSYM01000004">
    <property type="protein sequence ID" value="OLP08355.1"/>
    <property type="molecule type" value="Genomic_DNA"/>
</dbReference>